<dbReference type="RefSeq" id="WP_132622817.1">
    <property type="nucleotide sequence ID" value="NZ_SMKQ01000291.1"/>
</dbReference>
<keyword evidence="2" id="KW-1185">Reference proteome</keyword>
<dbReference type="EMBL" id="SMKQ01000291">
    <property type="protein sequence ID" value="TDD32194.1"/>
    <property type="molecule type" value="Genomic_DNA"/>
</dbReference>
<name>A0A4R4XMK6_9ACTN</name>
<dbReference type="Proteomes" id="UP000295302">
    <property type="component" value="Unassembled WGS sequence"/>
</dbReference>
<organism evidence="1 2">
    <name type="scientific">Nonomuraea terrae</name>
    <dbReference type="NCBI Taxonomy" id="2530383"/>
    <lineage>
        <taxon>Bacteria</taxon>
        <taxon>Bacillati</taxon>
        <taxon>Actinomycetota</taxon>
        <taxon>Actinomycetes</taxon>
        <taxon>Streptosporangiales</taxon>
        <taxon>Streptosporangiaceae</taxon>
        <taxon>Nonomuraea</taxon>
    </lineage>
</organism>
<evidence type="ECO:0000313" key="1">
    <source>
        <dbReference type="EMBL" id="TDD32194.1"/>
    </source>
</evidence>
<evidence type="ECO:0000313" key="2">
    <source>
        <dbReference type="Proteomes" id="UP000295302"/>
    </source>
</evidence>
<dbReference type="SUPFAM" id="SSF46785">
    <property type="entry name" value="Winged helix' DNA-binding domain"/>
    <property type="match status" value="1"/>
</dbReference>
<accession>A0A4R4XMK6</accession>
<reference evidence="1 2" key="1">
    <citation type="submission" date="2019-03" db="EMBL/GenBank/DDBJ databases">
        <title>Draft genome sequences of novel Actinobacteria.</title>
        <authorList>
            <person name="Sahin N."/>
            <person name="Ay H."/>
            <person name="Saygin H."/>
        </authorList>
    </citation>
    <scope>NUCLEOTIDE SEQUENCE [LARGE SCALE GENOMIC DNA]</scope>
    <source>
        <strain evidence="1 2">CH32</strain>
    </source>
</reference>
<dbReference type="AlphaFoldDB" id="A0A4R4XMK6"/>
<comment type="caution">
    <text evidence="1">The sequence shown here is derived from an EMBL/GenBank/DDBJ whole genome shotgun (WGS) entry which is preliminary data.</text>
</comment>
<protein>
    <submittedName>
        <fullName evidence="1">Uncharacterized protein</fullName>
    </submittedName>
</protein>
<sequence>MSGDHWAAARDARMRKRATRKKQVEDLLQVGVTDTAEIGRHLRVTDRTVQRYLRELQGNVDRRVILYPEIKPLVLAHLRKYPHLRITGCMLARALQIPFRDRVENALLSLERDGLVRREIGTRKEGDLRPSMKLILWSLAEQGQPDGQ</sequence>
<gene>
    <name evidence="1" type="ORF">E1286_43875</name>
</gene>
<proteinExistence type="predicted"/>
<dbReference type="InterPro" id="IPR036390">
    <property type="entry name" value="WH_DNA-bd_sf"/>
</dbReference>
<dbReference type="OrthoDB" id="3543393at2"/>